<organism evidence="1 2">
    <name type="scientific">Halocaridina rubra</name>
    <name type="common">Hawaiian red shrimp</name>
    <dbReference type="NCBI Taxonomy" id="373956"/>
    <lineage>
        <taxon>Eukaryota</taxon>
        <taxon>Metazoa</taxon>
        <taxon>Ecdysozoa</taxon>
        <taxon>Arthropoda</taxon>
        <taxon>Crustacea</taxon>
        <taxon>Multicrustacea</taxon>
        <taxon>Malacostraca</taxon>
        <taxon>Eumalacostraca</taxon>
        <taxon>Eucarida</taxon>
        <taxon>Decapoda</taxon>
        <taxon>Pleocyemata</taxon>
        <taxon>Caridea</taxon>
        <taxon>Atyoidea</taxon>
        <taxon>Atyidae</taxon>
        <taxon>Halocaridina</taxon>
    </lineage>
</organism>
<protein>
    <submittedName>
        <fullName evidence="1">Uncharacterized protein</fullName>
    </submittedName>
</protein>
<name>A0AAN8WX57_HALRR</name>
<keyword evidence="2" id="KW-1185">Reference proteome</keyword>
<dbReference type="Proteomes" id="UP001381693">
    <property type="component" value="Unassembled WGS sequence"/>
</dbReference>
<sequence>MIVDYSPVQTLGEHTHIRVSSSLGQPHHHVLQVAASRETGHPVMQEAENSTPG</sequence>
<comment type="caution">
    <text evidence="1">The sequence shown here is derived from an EMBL/GenBank/DDBJ whole genome shotgun (WGS) entry which is preliminary data.</text>
</comment>
<feature type="non-terminal residue" evidence="1">
    <location>
        <position position="53"/>
    </location>
</feature>
<accession>A0AAN8WX57</accession>
<reference evidence="1 2" key="1">
    <citation type="submission" date="2023-11" db="EMBL/GenBank/DDBJ databases">
        <title>Halocaridina rubra genome assembly.</title>
        <authorList>
            <person name="Smith C."/>
        </authorList>
    </citation>
    <scope>NUCLEOTIDE SEQUENCE [LARGE SCALE GENOMIC DNA]</scope>
    <source>
        <strain evidence="1">EP-1</strain>
        <tissue evidence="1">Whole</tissue>
    </source>
</reference>
<evidence type="ECO:0000313" key="1">
    <source>
        <dbReference type="EMBL" id="KAK7074011.1"/>
    </source>
</evidence>
<dbReference type="EMBL" id="JAXCGZ010011869">
    <property type="protein sequence ID" value="KAK7074011.1"/>
    <property type="molecule type" value="Genomic_DNA"/>
</dbReference>
<dbReference type="AlphaFoldDB" id="A0AAN8WX57"/>
<proteinExistence type="predicted"/>
<evidence type="ECO:0000313" key="2">
    <source>
        <dbReference type="Proteomes" id="UP001381693"/>
    </source>
</evidence>
<gene>
    <name evidence="1" type="ORF">SK128_024160</name>
</gene>